<dbReference type="Pfam" id="PF03478">
    <property type="entry name" value="Beta-prop_KIB1-4"/>
    <property type="match status" value="1"/>
</dbReference>
<feature type="domain" description="KIB1-4 beta-propeller" evidence="1">
    <location>
        <begin position="5"/>
        <end position="85"/>
    </location>
</feature>
<dbReference type="PANTHER" id="PTHR47123:SF15">
    <property type="entry name" value="F-BOX PROTEIN SKIP23"/>
    <property type="match status" value="1"/>
</dbReference>
<organism evidence="2 3">
    <name type="scientific">Asparagus officinalis</name>
    <name type="common">Garden asparagus</name>
    <dbReference type="NCBI Taxonomy" id="4686"/>
    <lineage>
        <taxon>Eukaryota</taxon>
        <taxon>Viridiplantae</taxon>
        <taxon>Streptophyta</taxon>
        <taxon>Embryophyta</taxon>
        <taxon>Tracheophyta</taxon>
        <taxon>Spermatophyta</taxon>
        <taxon>Magnoliopsida</taxon>
        <taxon>Liliopsida</taxon>
        <taxon>Asparagales</taxon>
        <taxon>Asparagaceae</taxon>
        <taxon>Asparagoideae</taxon>
        <taxon>Asparagus</taxon>
    </lineage>
</organism>
<evidence type="ECO:0000313" key="2">
    <source>
        <dbReference type="EMBL" id="ONK66020.1"/>
    </source>
</evidence>
<evidence type="ECO:0000313" key="3">
    <source>
        <dbReference type="Proteomes" id="UP000243459"/>
    </source>
</evidence>
<dbReference type="Proteomes" id="UP000243459">
    <property type="component" value="Chromosome 6"/>
</dbReference>
<dbReference type="AlphaFoldDB" id="A0A5P1EPQ4"/>
<dbReference type="EMBL" id="CM007386">
    <property type="protein sequence ID" value="ONK66020.1"/>
    <property type="molecule type" value="Genomic_DNA"/>
</dbReference>
<dbReference type="Gramene" id="ONK66020">
    <property type="protein sequence ID" value="ONK66020"/>
    <property type="gene ID" value="A4U43_C06F3350"/>
</dbReference>
<dbReference type="PANTHER" id="PTHR47123">
    <property type="entry name" value="F-BOX PROTEIN SKIP23"/>
    <property type="match status" value="1"/>
</dbReference>
<keyword evidence="3" id="KW-1185">Reference proteome</keyword>
<protein>
    <recommendedName>
        <fullName evidence="1">KIB1-4 beta-propeller domain-containing protein</fullName>
    </recommendedName>
</protein>
<reference evidence="3" key="1">
    <citation type="journal article" date="2017" name="Nat. Commun.">
        <title>The asparagus genome sheds light on the origin and evolution of a young Y chromosome.</title>
        <authorList>
            <person name="Harkess A."/>
            <person name="Zhou J."/>
            <person name="Xu C."/>
            <person name="Bowers J.E."/>
            <person name="Van der Hulst R."/>
            <person name="Ayyampalayam S."/>
            <person name="Mercati F."/>
            <person name="Riccardi P."/>
            <person name="McKain M.R."/>
            <person name="Kakrana A."/>
            <person name="Tang H."/>
            <person name="Ray J."/>
            <person name="Groenendijk J."/>
            <person name="Arikit S."/>
            <person name="Mathioni S.M."/>
            <person name="Nakano M."/>
            <person name="Shan H."/>
            <person name="Telgmann-Rauber A."/>
            <person name="Kanno A."/>
            <person name="Yue Z."/>
            <person name="Chen H."/>
            <person name="Li W."/>
            <person name="Chen Y."/>
            <person name="Xu X."/>
            <person name="Zhang Y."/>
            <person name="Luo S."/>
            <person name="Chen H."/>
            <person name="Gao J."/>
            <person name="Mao Z."/>
            <person name="Pires J.C."/>
            <person name="Luo M."/>
            <person name="Kudrna D."/>
            <person name="Wing R.A."/>
            <person name="Meyers B.C."/>
            <person name="Yi K."/>
            <person name="Kong H."/>
            <person name="Lavrijsen P."/>
            <person name="Sunseri F."/>
            <person name="Falavigna A."/>
            <person name="Ye Y."/>
            <person name="Leebens-Mack J.H."/>
            <person name="Chen G."/>
        </authorList>
    </citation>
    <scope>NUCLEOTIDE SEQUENCE [LARGE SCALE GENOMIC DNA]</scope>
    <source>
        <strain evidence="3">cv. DH0086</strain>
    </source>
</reference>
<name>A0A5P1EPQ4_ASPOF</name>
<proteinExistence type="predicted"/>
<gene>
    <name evidence="2" type="ORF">A4U43_C06F3350</name>
</gene>
<evidence type="ECO:0000259" key="1">
    <source>
        <dbReference type="Pfam" id="PF03478"/>
    </source>
</evidence>
<dbReference type="InterPro" id="IPR051304">
    <property type="entry name" value="SCF_F-box_domain"/>
</dbReference>
<dbReference type="InterPro" id="IPR005174">
    <property type="entry name" value="KIB1-4_b-propeller"/>
</dbReference>
<accession>A0A5P1EPQ4</accession>
<sequence length="123" mass="14053">MVYFVDYLVACLGELYLVRLHRRSTAVKVQTVSVTKRGSNNSEWVYVHDIDGCVIFLDLNEGFCVSRSASELSLVGDCIYYVNRGETCFSCYDMKTDCNKANLPCHHIREGSWSRSMWVLPPL</sequence>